<gene>
    <name evidence="5" type="primary">SWC2</name>
    <name evidence="5" type="ORF">HAX54_051147</name>
</gene>
<feature type="compositionally biased region" description="Polar residues" evidence="3">
    <location>
        <begin position="265"/>
        <end position="275"/>
    </location>
</feature>
<evidence type="ECO:0000256" key="3">
    <source>
        <dbReference type="SAM" id="MobiDB-lite"/>
    </source>
</evidence>
<dbReference type="Proteomes" id="UP000823775">
    <property type="component" value="Unassembled WGS sequence"/>
</dbReference>
<protein>
    <submittedName>
        <fullName evidence="5">Swr1 complex complex subunit Swc2</fullName>
    </submittedName>
</protein>
<comment type="caution">
    <text evidence="5">The sequence shown here is derived from an EMBL/GenBank/DDBJ whole genome shotgun (WGS) entry which is preliminary data.</text>
</comment>
<evidence type="ECO:0000259" key="4">
    <source>
        <dbReference type="SMART" id="SM00993"/>
    </source>
</evidence>
<dbReference type="SMART" id="SM00993">
    <property type="entry name" value="YL1_C"/>
    <property type="match status" value="1"/>
</dbReference>
<keyword evidence="2" id="KW-0175">Coiled coil</keyword>
<keyword evidence="6" id="KW-1185">Reference proteome</keyword>
<feature type="domain" description="Vps72/YL1 C-terminal" evidence="4">
    <location>
        <begin position="198"/>
        <end position="227"/>
    </location>
</feature>
<feature type="compositionally biased region" description="Basic and acidic residues" evidence="3">
    <location>
        <begin position="235"/>
        <end position="246"/>
    </location>
</feature>
<dbReference type="PANTHER" id="PTHR13275:SF4">
    <property type="entry name" value="VACUOLAR PROTEIN SORTING-ASSOCIATED PROTEIN 72 HOMOLOG"/>
    <property type="match status" value="1"/>
</dbReference>
<dbReference type="PANTHER" id="PTHR13275">
    <property type="entry name" value="YL-1 PROTEIN TRANSCRIPTION FACTOR-LIKE 1"/>
    <property type="match status" value="1"/>
</dbReference>
<evidence type="ECO:0000256" key="1">
    <source>
        <dbReference type="ARBA" id="ARBA00006832"/>
    </source>
</evidence>
<feature type="region of interest" description="Disordered" evidence="3">
    <location>
        <begin position="235"/>
        <end position="294"/>
    </location>
</feature>
<evidence type="ECO:0000313" key="6">
    <source>
        <dbReference type="Proteomes" id="UP000823775"/>
    </source>
</evidence>
<organism evidence="5 6">
    <name type="scientific">Datura stramonium</name>
    <name type="common">Jimsonweed</name>
    <name type="synonym">Common thornapple</name>
    <dbReference type="NCBI Taxonomy" id="4076"/>
    <lineage>
        <taxon>Eukaryota</taxon>
        <taxon>Viridiplantae</taxon>
        <taxon>Streptophyta</taxon>
        <taxon>Embryophyta</taxon>
        <taxon>Tracheophyta</taxon>
        <taxon>Spermatophyta</taxon>
        <taxon>Magnoliopsida</taxon>
        <taxon>eudicotyledons</taxon>
        <taxon>Gunneridae</taxon>
        <taxon>Pentapetalae</taxon>
        <taxon>asterids</taxon>
        <taxon>lamiids</taxon>
        <taxon>Solanales</taxon>
        <taxon>Solanaceae</taxon>
        <taxon>Solanoideae</taxon>
        <taxon>Datureae</taxon>
        <taxon>Datura</taxon>
    </lineage>
</organism>
<dbReference type="Pfam" id="PF05764">
    <property type="entry name" value="YL1"/>
    <property type="match status" value="1"/>
</dbReference>
<feature type="non-terminal residue" evidence="5">
    <location>
        <position position="1"/>
    </location>
</feature>
<name>A0ABS8WPH6_DATST</name>
<feature type="compositionally biased region" description="Basic residues" evidence="3">
    <location>
        <begin position="30"/>
        <end position="40"/>
    </location>
</feature>
<evidence type="ECO:0000313" key="5">
    <source>
        <dbReference type="EMBL" id="MCE3051899.1"/>
    </source>
</evidence>
<feature type="coiled-coil region" evidence="2">
    <location>
        <begin position="111"/>
        <end position="145"/>
    </location>
</feature>
<feature type="region of interest" description="Disordered" evidence="3">
    <location>
        <begin position="1"/>
        <end position="84"/>
    </location>
</feature>
<comment type="similarity">
    <text evidence="1">Belongs to the VPS72/YL1 family.</text>
</comment>
<dbReference type="EMBL" id="JACEIK010009048">
    <property type="protein sequence ID" value="MCE3051899.1"/>
    <property type="molecule type" value="Genomic_DNA"/>
</dbReference>
<dbReference type="InterPro" id="IPR013272">
    <property type="entry name" value="Vps72/YL1_C"/>
</dbReference>
<dbReference type="Pfam" id="PF08265">
    <property type="entry name" value="YL1_C"/>
    <property type="match status" value="1"/>
</dbReference>
<reference evidence="5 6" key="1">
    <citation type="journal article" date="2021" name="BMC Genomics">
        <title>Datura genome reveals duplications of psychoactive alkaloid biosynthetic genes and high mutation rate following tissue culture.</title>
        <authorList>
            <person name="Rajewski A."/>
            <person name="Carter-House D."/>
            <person name="Stajich J."/>
            <person name="Litt A."/>
        </authorList>
    </citation>
    <scope>NUCLEOTIDE SEQUENCE [LARGE SCALE GENOMIC DNA]</scope>
    <source>
        <strain evidence="5">AR-01</strain>
    </source>
</reference>
<feature type="compositionally biased region" description="Acidic residues" evidence="3">
    <location>
        <begin position="1"/>
        <end position="13"/>
    </location>
</feature>
<sequence length="294" mass="33517">EPEPDEEGENEPDDDRRRTKKRLIYPGKPSAKKKKKKKNLSKSEKEPQEDEEVPDQSTPSEHHDADDAHDDTEAERTIRKSTRTAVIVKQAEREAIRAALQATMKPIKRKKEGEEKKMTQEEMLLEAAQTEVMNLRNLERVLAREEEVKKKAIVHKAVYNGPQIRYISTNGSSYLEFVNGASFDSQISTTSTPYPQKAVCAVTGLPARYRDPKTGLPYATKEAFKIIRERYAEESSRAREEKHMDELSQAISGQGFTSKRKRSIVPNSRQTSYSRASARFRKFPADDTVSEDSE</sequence>
<proteinExistence type="inferred from homology"/>
<dbReference type="InterPro" id="IPR046757">
    <property type="entry name" value="YL1_N"/>
</dbReference>
<accession>A0ABS8WPH6</accession>
<evidence type="ECO:0000256" key="2">
    <source>
        <dbReference type="SAM" id="Coils"/>
    </source>
</evidence>